<keyword evidence="5" id="KW-0732">Signal</keyword>
<reference evidence="8" key="1">
    <citation type="journal article" date="2023" name="Plant J.">
        <title>Genome sequences and population genomics provide insights into the demographic history, inbreeding, and mutation load of two 'living fossil' tree species of Dipteronia.</title>
        <authorList>
            <person name="Feng Y."/>
            <person name="Comes H.P."/>
            <person name="Chen J."/>
            <person name="Zhu S."/>
            <person name="Lu R."/>
            <person name="Zhang X."/>
            <person name="Li P."/>
            <person name="Qiu J."/>
            <person name="Olsen K.M."/>
            <person name="Qiu Y."/>
        </authorList>
    </citation>
    <scope>NUCLEOTIDE SEQUENCE</scope>
    <source>
        <strain evidence="8">NBL</strain>
    </source>
</reference>
<evidence type="ECO:0000259" key="7">
    <source>
        <dbReference type="Pfam" id="PF03181"/>
    </source>
</evidence>
<accession>A0AAE0ECZ2</accession>
<evidence type="ECO:0000256" key="1">
    <source>
        <dbReference type="ARBA" id="ARBA00004191"/>
    </source>
</evidence>
<dbReference type="PANTHER" id="PTHR31458">
    <property type="entry name" value="POLYGALACTURONASE 1 BETA-LIKE PROTEIN 2"/>
    <property type="match status" value="1"/>
</dbReference>
<evidence type="ECO:0000256" key="5">
    <source>
        <dbReference type="ARBA" id="ARBA00022729"/>
    </source>
</evidence>
<evidence type="ECO:0000313" key="8">
    <source>
        <dbReference type="EMBL" id="KAK3223327.1"/>
    </source>
</evidence>
<dbReference type="GO" id="GO:0048046">
    <property type="term" value="C:apoplast"/>
    <property type="evidence" value="ECO:0007669"/>
    <property type="project" value="UniProtKB-SubCell"/>
</dbReference>
<organism evidence="8 9">
    <name type="scientific">Dipteronia sinensis</name>
    <dbReference type="NCBI Taxonomy" id="43782"/>
    <lineage>
        <taxon>Eukaryota</taxon>
        <taxon>Viridiplantae</taxon>
        <taxon>Streptophyta</taxon>
        <taxon>Embryophyta</taxon>
        <taxon>Tracheophyta</taxon>
        <taxon>Spermatophyta</taxon>
        <taxon>Magnoliopsida</taxon>
        <taxon>eudicotyledons</taxon>
        <taxon>Gunneridae</taxon>
        <taxon>Pentapetalae</taxon>
        <taxon>rosids</taxon>
        <taxon>malvids</taxon>
        <taxon>Sapindales</taxon>
        <taxon>Sapindaceae</taxon>
        <taxon>Hippocastanoideae</taxon>
        <taxon>Acereae</taxon>
        <taxon>Dipteronia</taxon>
    </lineage>
</organism>
<name>A0AAE0ECZ2_9ROSI</name>
<protein>
    <recommendedName>
        <fullName evidence="7">BURP domain-containing protein</fullName>
    </recommendedName>
</protein>
<evidence type="ECO:0000256" key="6">
    <source>
        <dbReference type="ARBA" id="ARBA00023180"/>
    </source>
</evidence>
<evidence type="ECO:0000256" key="4">
    <source>
        <dbReference type="ARBA" id="ARBA00022523"/>
    </source>
</evidence>
<gene>
    <name evidence="8" type="ORF">Dsin_010352</name>
</gene>
<dbReference type="AlphaFoldDB" id="A0AAE0ECZ2"/>
<feature type="domain" description="BURP" evidence="7">
    <location>
        <begin position="17"/>
        <end position="77"/>
    </location>
</feature>
<proteinExistence type="predicted"/>
<dbReference type="EMBL" id="JANJYJ010000003">
    <property type="protein sequence ID" value="KAK3223327.1"/>
    <property type="molecule type" value="Genomic_DNA"/>
</dbReference>
<evidence type="ECO:0000256" key="3">
    <source>
        <dbReference type="ARBA" id="ARBA00022512"/>
    </source>
</evidence>
<keyword evidence="3" id="KW-0964">Secreted</keyword>
<dbReference type="Pfam" id="PF03181">
    <property type="entry name" value="BURP"/>
    <property type="match status" value="1"/>
</dbReference>
<dbReference type="Proteomes" id="UP001281410">
    <property type="component" value="Unassembled WGS sequence"/>
</dbReference>
<comment type="caution">
    <text evidence="8">The sequence shown here is derived from an EMBL/GenBank/DDBJ whole genome shotgun (WGS) entry which is preliminary data.</text>
</comment>
<dbReference type="InterPro" id="IPR004873">
    <property type="entry name" value="BURP_dom"/>
</dbReference>
<keyword evidence="3" id="KW-0134">Cell wall</keyword>
<keyword evidence="9" id="KW-1185">Reference proteome</keyword>
<evidence type="ECO:0000313" key="9">
    <source>
        <dbReference type="Proteomes" id="UP001281410"/>
    </source>
</evidence>
<dbReference type="PANTHER" id="PTHR31458:SF2">
    <property type="entry name" value="POLYGALACTURONASE 1 BETA-LIKE PROTEIN 2"/>
    <property type="match status" value="1"/>
</dbReference>
<evidence type="ECO:0000256" key="2">
    <source>
        <dbReference type="ARBA" id="ARBA00004271"/>
    </source>
</evidence>
<keyword evidence="4" id="KW-0052">Apoplast</keyword>
<dbReference type="InterPro" id="IPR051897">
    <property type="entry name" value="PG-associated_BURP"/>
</dbReference>
<comment type="subcellular location">
    <subcellularLocation>
        <location evidence="1">Secreted</location>
        <location evidence="1">Cell wall</location>
    </subcellularLocation>
    <subcellularLocation>
        <location evidence="2">Secreted</location>
        <location evidence="2">Extracellular space</location>
        <location evidence="2">Apoplast</location>
    </subcellularLocation>
</comment>
<keyword evidence="6" id="KW-0325">Glycoprotein</keyword>
<sequence>MTVKGHRAQVRRNAKTVSVEDMIDFAMSVLGRDVALRTIESIKGSKQNILIGSVKGINSSKVTKSISCHQSLFPFFISATLYPKFGFTKQIFWILKPRPKSTTEFPFGFGSGKD</sequence>